<feature type="region of interest" description="Disordered" evidence="2">
    <location>
        <begin position="882"/>
        <end position="921"/>
    </location>
</feature>
<dbReference type="Gene3D" id="1.50.10.20">
    <property type="match status" value="1"/>
</dbReference>
<comment type="caution">
    <text evidence="3">The sequence shown here is derived from an EMBL/GenBank/DDBJ whole genome shotgun (WGS) entry which is preliminary data.</text>
</comment>
<evidence type="ECO:0000256" key="2">
    <source>
        <dbReference type="SAM" id="MobiDB-lite"/>
    </source>
</evidence>
<dbReference type="InterPro" id="IPR050148">
    <property type="entry name" value="Terpene_synthase-like"/>
</dbReference>
<dbReference type="Proteomes" id="UP000664203">
    <property type="component" value="Unassembled WGS sequence"/>
</dbReference>
<proteinExistence type="inferred from homology"/>
<gene>
    <name evidence="3" type="ORF">ALECFALPRED_007996</name>
</gene>
<reference evidence="3" key="1">
    <citation type="submission" date="2021-03" db="EMBL/GenBank/DDBJ databases">
        <authorList>
            <person name="Tagirdzhanova G."/>
        </authorList>
    </citation>
    <scope>NUCLEOTIDE SEQUENCE</scope>
</reference>
<dbReference type="GO" id="GO:0000287">
    <property type="term" value="F:magnesium ion binding"/>
    <property type="evidence" value="ECO:0007669"/>
    <property type="project" value="TreeGrafter"/>
</dbReference>
<feature type="compositionally biased region" description="Polar residues" evidence="2">
    <location>
        <begin position="830"/>
        <end position="841"/>
    </location>
</feature>
<dbReference type="Gene3D" id="1.50.10.160">
    <property type="match status" value="1"/>
</dbReference>
<feature type="compositionally biased region" description="Polar residues" evidence="2">
    <location>
        <begin position="900"/>
        <end position="919"/>
    </location>
</feature>
<feature type="compositionally biased region" description="Basic and acidic residues" evidence="2">
    <location>
        <begin position="1056"/>
        <end position="1068"/>
    </location>
</feature>
<feature type="compositionally biased region" description="Low complexity" evidence="2">
    <location>
        <begin position="852"/>
        <end position="862"/>
    </location>
</feature>
<evidence type="ECO:0000313" key="3">
    <source>
        <dbReference type="EMBL" id="CAF9939165.1"/>
    </source>
</evidence>
<dbReference type="InterPro" id="IPR008930">
    <property type="entry name" value="Terpenoid_cyclase/PrenylTrfase"/>
</dbReference>
<dbReference type="EMBL" id="CAJPDR010000539">
    <property type="protein sequence ID" value="CAF9939165.1"/>
    <property type="molecule type" value="Genomic_DNA"/>
</dbReference>
<evidence type="ECO:0000256" key="1">
    <source>
        <dbReference type="ARBA" id="ARBA00006333"/>
    </source>
</evidence>
<dbReference type="GO" id="GO:0010333">
    <property type="term" value="F:terpene synthase activity"/>
    <property type="evidence" value="ECO:0007669"/>
    <property type="project" value="InterPro"/>
</dbReference>
<accession>A0A8H3J1T9</accession>
<dbReference type="AlphaFoldDB" id="A0A8H3J1T9"/>
<organism evidence="3 4">
    <name type="scientific">Alectoria fallacina</name>
    <dbReference type="NCBI Taxonomy" id="1903189"/>
    <lineage>
        <taxon>Eukaryota</taxon>
        <taxon>Fungi</taxon>
        <taxon>Dikarya</taxon>
        <taxon>Ascomycota</taxon>
        <taxon>Pezizomycotina</taxon>
        <taxon>Lecanoromycetes</taxon>
        <taxon>OSLEUM clade</taxon>
        <taxon>Lecanoromycetidae</taxon>
        <taxon>Lecanorales</taxon>
        <taxon>Lecanorineae</taxon>
        <taxon>Parmeliaceae</taxon>
        <taxon>Alectoria</taxon>
    </lineage>
</organism>
<feature type="region of interest" description="Disordered" evidence="2">
    <location>
        <begin position="830"/>
        <end position="862"/>
    </location>
</feature>
<feature type="region of interest" description="Disordered" evidence="2">
    <location>
        <begin position="1021"/>
        <end position="1075"/>
    </location>
</feature>
<dbReference type="PANTHER" id="PTHR31739">
    <property type="entry name" value="ENT-COPALYL DIPHOSPHATE SYNTHASE, CHLOROPLASTIC"/>
    <property type="match status" value="1"/>
</dbReference>
<protein>
    <submittedName>
        <fullName evidence="3">Uncharacterized protein</fullName>
    </submittedName>
</protein>
<keyword evidence="4" id="KW-1185">Reference proteome</keyword>
<sequence>MYLHNGTDYAARARTLIGQLINDHDPKYGVGSLTCSVYDTAWVATVIKNVDGQRRWLFPSSFEYLLSNQQPDGGWQTSSSDADGILNTLAALLAFCRHIGYPLQLTPPEDLSHRKNRAIYFLETKFSKCDVELAITATLQPFFSRLLQMLEQEGVHFSFPGKDVLVHERGRKTPNQSLATLYSSIGTSATQNLESRVGEVDFDRVGQHKICGSMMASPAATAAYLMGCTSWDNEAEAYLHHIVSIGDGKSAGGVPSKFPTTVFEVTRVLSTLLENGFTPQDLGTQALDNAAGFLHDCLQLESGVTGFAPYVESDADNTAQAISTLCLLGRNVTPQGLIVRYETRESFKTYTQDRNPSFRTNCHVLQSLLDLLPGNNQQMPQIEKCVKFICTLWWTTNGRVADQSNTSPNYPIMLMAKAFMRLIRLWEQGFVPVPDDPSIRDKVIISLFQALTRTLQSQNADGSWGSGQRCETTAYAVIALTKLASLSSAPRVKMQSTLAIKNGRDYLSKNYLPFSEPELIWTGKTTSGSSTLHQAHVLAALQAPTPKQQSGPTIESHFEIPLAKVTIQTKYHGRQAWFASTPEWLIQASLVEGHLFLPQIRDVRYAVFPSENLADDQHFGDIPFMWISANIVEKRLIGAEFLYQMMILSVLNRQFEEYMVNVVGEIFAGCMFEIEDVIQSIFQELEMYSKDKCFCEDHGNHTSRSSTATTISDVRSVLYRFISHILNHPYVLMASTNDQAQLICELQSFLLSRVSQFSNRGYAEGVQPAKAPTDQTAHPYTFAFLTCIVGNQGLSGGVGLRKDFLETPEQQFLAADLIRHMSIISFLSSNAEEHQSPTPRTQVKIRRTSFGSSQRSFDRSVSSGSAASSYYGDEGFSPVSPVSSVSTASSGSPNAGKFSGRSSSLPLQSTPAASEQSSQLTRLLRHERRSSRLCLDSLQQAGVDRPTANVLKLFVGFTELSEQIYSDPNIGSCFQPTTANEVIEQACILNPPPVPSKQESQKGSVAAARAAIIIPPLITKPKSRPQSLAEGATVPPEIIPPLPARNSSRTPSFDQGDDRTLTSSRDESPASAVPMERDWSWNKPIMPKRRTSRASAEVSRIERIMSDMDSIKIQPKDGPENQRLTTSEGDAGWAQQKLKIDAQKRLTAAPTFDAEAIKLAKTRLESHRHQIVQPQRRAASDLDKKAKEEAEAKKKTAVELQNRATADISKQNVKRRATEPVDGGWVKSPPSAEMVDSREVQARKLSRASRLAGPRWKAPF</sequence>
<feature type="compositionally biased region" description="Basic and acidic residues" evidence="2">
    <location>
        <begin position="1178"/>
        <end position="1197"/>
    </location>
</feature>
<evidence type="ECO:0000313" key="4">
    <source>
        <dbReference type="Proteomes" id="UP000664203"/>
    </source>
</evidence>
<dbReference type="OrthoDB" id="2343925at2759"/>
<dbReference type="GO" id="GO:0016102">
    <property type="term" value="P:diterpenoid biosynthetic process"/>
    <property type="evidence" value="ECO:0007669"/>
    <property type="project" value="TreeGrafter"/>
</dbReference>
<name>A0A8H3J1T9_9LECA</name>
<feature type="region of interest" description="Disordered" evidence="2">
    <location>
        <begin position="1167"/>
        <end position="1260"/>
    </location>
</feature>
<comment type="similarity">
    <text evidence="1">Belongs to the terpene synthase family.</text>
</comment>
<feature type="compositionally biased region" description="Low complexity" evidence="2">
    <location>
        <begin position="882"/>
        <end position="893"/>
    </location>
</feature>
<dbReference type="PANTHER" id="PTHR31739:SF25">
    <property type="entry name" value="(E,E)-GERANYLLINALOOL SYNTHASE"/>
    <property type="match status" value="1"/>
</dbReference>
<feature type="compositionally biased region" description="Polar residues" evidence="2">
    <location>
        <begin position="1202"/>
        <end position="1211"/>
    </location>
</feature>
<dbReference type="SUPFAM" id="SSF48239">
    <property type="entry name" value="Terpenoid cyclases/Protein prenyltransferases"/>
    <property type="match status" value="2"/>
</dbReference>